<keyword evidence="2 8" id="KW-0677">Repeat</keyword>
<protein>
    <recommendedName>
        <fullName evidence="7 8">Chaperone protein DnaJ</fullName>
    </recommendedName>
</protein>
<dbReference type="GO" id="GO:0005737">
    <property type="term" value="C:cytoplasm"/>
    <property type="evidence" value="ECO:0007669"/>
    <property type="project" value="UniProtKB-SubCell"/>
</dbReference>
<evidence type="ECO:0000256" key="4">
    <source>
        <dbReference type="ARBA" id="ARBA00022833"/>
    </source>
</evidence>
<evidence type="ECO:0000256" key="9">
    <source>
        <dbReference type="PROSITE-ProRule" id="PRU00546"/>
    </source>
</evidence>
<comment type="function">
    <text evidence="8">Participates actively in the response to hyperosmotic and heat shock by preventing the aggregation of stress-denatured proteins and by disaggregating proteins, also in an autonomous, DnaK-independent fashion. Unfolded proteins bind initially to DnaJ; upon interaction with the DnaJ-bound protein, DnaK hydrolyzes its bound ATP, resulting in the formation of a stable complex. GrpE releases ADP from DnaK; ATP binding to DnaK triggers the release of the substrate protein, thus completing the reaction cycle. Several rounds of ATP-dependent interactions between DnaJ, DnaK and GrpE are required for fully efficient folding. Also involved, together with DnaK and GrpE, in the DNA replication of plasmids through activation of initiation proteins.</text>
</comment>
<feature type="binding site" evidence="8">
    <location>
        <position position="223"/>
    </location>
    <ligand>
        <name>Zn(2+)</name>
        <dbReference type="ChEBI" id="CHEBI:29105"/>
        <label>1</label>
    </ligand>
</feature>
<feature type="binding site" evidence="8">
    <location>
        <position position="163"/>
    </location>
    <ligand>
        <name>Zn(2+)</name>
        <dbReference type="ChEBI" id="CHEBI:29105"/>
        <label>1</label>
    </ligand>
</feature>
<dbReference type="AlphaFoldDB" id="A0A1G2NCF7"/>
<comment type="domain">
    <text evidence="8">The J domain is necessary and sufficient to stimulate DnaK ATPase activity. Zinc center 1 plays an important role in the autonomous, DnaK-independent chaperone activity of DnaJ. Zinc center 2 is essential for interaction with DnaK and for DnaJ activity.</text>
</comment>
<dbReference type="InterPro" id="IPR036869">
    <property type="entry name" value="J_dom_sf"/>
</dbReference>
<evidence type="ECO:0000256" key="8">
    <source>
        <dbReference type="HAMAP-Rule" id="MF_01152"/>
    </source>
</evidence>
<keyword evidence="3 8" id="KW-0863">Zinc-finger</keyword>
<gene>
    <name evidence="8" type="primary">dnaJ</name>
    <name evidence="12" type="ORF">A2938_01575</name>
</gene>
<dbReference type="GO" id="GO:0005524">
    <property type="term" value="F:ATP binding"/>
    <property type="evidence" value="ECO:0007669"/>
    <property type="project" value="InterPro"/>
</dbReference>
<dbReference type="SMART" id="SM00271">
    <property type="entry name" value="DnaJ"/>
    <property type="match status" value="1"/>
</dbReference>
<feature type="binding site" evidence="8">
    <location>
        <position position="183"/>
    </location>
    <ligand>
        <name>Zn(2+)</name>
        <dbReference type="ChEBI" id="CHEBI:29105"/>
        <label>2</label>
    </ligand>
</feature>
<keyword evidence="8" id="KW-0963">Cytoplasm</keyword>
<comment type="similarity">
    <text evidence="6 8">Belongs to the DnaJ family.</text>
</comment>
<evidence type="ECO:0000256" key="6">
    <source>
        <dbReference type="ARBA" id="ARBA00061004"/>
    </source>
</evidence>
<feature type="binding site" evidence="8">
    <location>
        <position position="209"/>
    </location>
    <ligand>
        <name>Zn(2+)</name>
        <dbReference type="ChEBI" id="CHEBI:29105"/>
        <label>2</label>
    </ligand>
</feature>
<dbReference type="GO" id="GO:0008270">
    <property type="term" value="F:zinc ion binding"/>
    <property type="evidence" value="ECO:0007669"/>
    <property type="project" value="UniProtKB-UniRule"/>
</dbReference>
<feature type="binding site" evidence="8">
    <location>
        <position position="206"/>
    </location>
    <ligand>
        <name>Zn(2+)</name>
        <dbReference type="ChEBI" id="CHEBI:29105"/>
        <label>2</label>
    </ligand>
</feature>
<comment type="cofactor">
    <cofactor evidence="8">
        <name>Zn(2+)</name>
        <dbReference type="ChEBI" id="CHEBI:29105"/>
    </cofactor>
    <text evidence="8">Binds 2 Zn(2+) ions per monomer.</text>
</comment>
<evidence type="ECO:0000313" key="12">
    <source>
        <dbReference type="EMBL" id="OHA33805.1"/>
    </source>
</evidence>
<dbReference type="InterPro" id="IPR001623">
    <property type="entry name" value="DnaJ_domain"/>
</dbReference>
<dbReference type="Pfam" id="PF01556">
    <property type="entry name" value="DnaJ_C"/>
    <property type="match status" value="1"/>
</dbReference>
<dbReference type="PRINTS" id="PR00625">
    <property type="entry name" value="JDOMAIN"/>
</dbReference>
<dbReference type="InterPro" id="IPR001305">
    <property type="entry name" value="HSP_DnaJ_Cys-rich_dom"/>
</dbReference>
<dbReference type="GO" id="GO:0031072">
    <property type="term" value="F:heat shock protein binding"/>
    <property type="evidence" value="ECO:0007669"/>
    <property type="project" value="InterPro"/>
</dbReference>
<comment type="caution">
    <text evidence="12">The sequence shown here is derived from an EMBL/GenBank/DDBJ whole genome shotgun (WGS) entry which is preliminary data.</text>
</comment>
<feature type="repeat" description="CXXCXGXG motif" evidence="8">
    <location>
        <begin position="163"/>
        <end position="170"/>
    </location>
</feature>
<dbReference type="PROSITE" id="PS00636">
    <property type="entry name" value="DNAJ_1"/>
    <property type="match status" value="1"/>
</dbReference>
<dbReference type="CDD" id="cd10719">
    <property type="entry name" value="DnaJ_zf"/>
    <property type="match status" value="1"/>
</dbReference>
<evidence type="ECO:0000256" key="2">
    <source>
        <dbReference type="ARBA" id="ARBA00022737"/>
    </source>
</evidence>
<feature type="binding site" evidence="8">
    <location>
        <position position="220"/>
    </location>
    <ligand>
        <name>Zn(2+)</name>
        <dbReference type="ChEBI" id="CHEBI:29105"/>
        <label>1</label>
    </ligand>
</feature>
<dbReference type="GO" id="GO:0006260">
    <property type="term" value="P:DNA replication"/>
    <property type="evidence" value="ECO:0007669"/>
    <property type="project" value="UniProtKB-KW"/>
</dbReference>
<dbReference type="InterPro" id="IPR018253">
    <property type="entry name" value="DnaJ_domain_CS"/>
</dbReference>
<feature type="repeat" description="CXXCXGXG motif" evidence="8">
    <location>
        <begin position="206"/>
        <end position="213"/>
    </location>
</feature>
<keyword evidence="1 8" id="KW-0479">Metal-binding</keyword>
<dbReference type="PROSITE" id="PS51188">
    <property type="entry name" value="ZF_CR"/>
    <property type="match status" value="1"/>
</dbReference>
<keyword evidence="8" id="KW-0235">DNA replication</keyword>
<dbReference type="CDD" id="cd10747">
    <property type="entry name" value="DnaJ_C"/>
    <property type="match status" value="1"/>
</dbReference>
<dbReference type="FunFam" id="2.60.260.20:FF:000005">
    <property type="entry name" value="Chaperone protein dnaJ 1, mitochondrial"/>
    <property type="match status" value="1"/>
</dbReference>
<dbReference type="EMBL" id="MHSA01000023">
    <property type="protein sequence ID" value="OHA33805.1"/>
    <property type="molecule type" value="Genomic_DNA"/>
</dbReference>
<dbReference type="PANTHER" id="PTHR43096:SF52">
    <property type="entry name" value="DNAJ HOMOLOG 1, MITOCHONDRIAL-RELATED"/>
    <property type="match status" value="1"/>
</dbReference>
<feature type="binding site" evidence="8">
    <location>
        <position position="180"/>
    </location>
    <ligand>
        <name>Zn(2+)</name>
        <dbReference type="ChEBI" id="CHEBI:29105"/>
        <label>2</label>
    </ligand>
</feature>
<dbReference type="GO" id="GO:0051082">
    <property type="term" value="F:unfolded protein binding"/>
    <property type="evidence" value="ECO:0007669"/>
    <property type="project" value="UniProtKB-UniRule"/>
</dbReference>
<dbReference type="NCBIfam" id="NF008035">
    <property type="entry name" value="PRK10767.1"/>
    <property type="match status" value="1"/>
</dbReference>
<evidence type="ECO:0000259" key="10">
    <source>
        <dbReference type="PROSITE" id="PS50076"/>
    </source>
</evidence>
<dbReference type="SUPFAM" id="SSF46565">
    <property type="entry name" value="Chaperone J-domain"/>
    <property type="match status" value="1"/>
</dbReference>
<dbReference type="GO" id="GO:0042026">
    <property type="term" value="P:protein refolding"/>
    <property type="evidence" value="ECO:0007669"/>
    <property type="project" value="TreeGrafter"/>
</dbReference>
<dbReference type="InterPro" id="IPR002939">
    <property type="entry name" value="DnaJ_C"/>
</dbReference>
<reference evidence="12 13" key="1">
    <citation type="journal article" date="2016" name="Nat. Commun.">
        <title>Thousands of microbial genomes shed light on interconnected biogeochemical processes in an aquifer system.</title>
        <authorList>
            <person name="Anantharaman K."/>
            <person name="Brown C.T."/>
            <person name="Hug L.A."/>
            <person name="Sharon I."/>
            <person name="Castelle C.J."/>
            <person name="Probst A.J."/>
            <person name="Thomas B.C."/>
            <person name="Singh A."/>
            <person name="Wilkins M.J."/>
            <person name="Karaoz U."/>
            <person name="Brodie E.L."/>
            <person name="Williams K.H."/>
            <person name="Hubbard S.S."/>
            <person name="Banfield J.F."/>
        </authorList>
    </citation>
    <scope>NUCLEOTIDE SEQUENCE [LARGE SCALE GENOMIC DNA]</scope>
</reference>
<feature type="repeat" description="CXXCXGXG motif" evidence="8">
    <location>
        <begin position="180"/>
        <end position="187"/>
    </location>
</feature>
<comment type="subunit">
    <text evidence="8">Homodimer.</text>
</comment>
<evidence type="ECO:0000256" key="5">
    <source>
        <dbReference type="ARBA" id="ARBA00023186"/>
    </source>
</evidence>
<sequence>MSNDYYETLGVNKTASKDDIKKAFRNLAHKYHPDKKGGDEKKFKEASEAYSVLGDDKKRAEYDTYGRVFSEGATPSGGAGGFGAGFDGFGFSDFVKRAGFGGANGMNVEFDLGDMFGDVFGGRSTSSRRAARGRDISIDVELSFPESVFGAERRVLIAKTSLCSVCRGSGGKPEAGEKTCDTCNGKGQIRETRRSFFGSMQTVRPCAACRGAGKVPAEKCSECRGHGVVKKQEEISVRVPAGIDNGEVIRMAGAGEAVAGGTAGDLYIKVHVAKHLLFHKEGANLITELPIKLSTALLGGEYSLKTLDGDMTVKIPEGITHGEILRVRGKGVPVSGGKRGDLMIKIKIDLPNKLSKDAKRLIEELKKEGI</sequence>
<feature type="domain" description="CR-type" evidence="11">
    <location>
        <begin position="150"/>
        <end position="232"/>
    </location>
</feature>
<feature type="repeat" description="CXXCXGXG motif" evidence="8">
    <location>
        <begin position="220"/>
        <end position="227"/>
    </location>
</feature>
<dbReference type="GO" id="GO:0009408">
    <property type="term" value="P:response to heat"/>
    <property type="evidence" value="ECO:0007669"/>
    <property type="project" value="InterPro"/>
</dbReference>
<proteinExistence type="inferred from homology"/>
<dbReference type="SUPFAM" id="SSF49493">
    <property type="entry name" value="HSP40/DnaJ peptide-binding domain"/>
    <property type="match status" value="2"/>
</dbReference>
<dbReference type="SUPFAM" id="SSF57938">
    <property type="entry name" value="DnaJ/Hsp40 cysteine-rich domain"/>
    <property type="match status" value="1"/>
</dbReference>
<name>A0A1G2NCF7_9BACT</name>
<dbReference type="NCBIfam" id="TIGR02349">
    <property type="entry name" value="DnaJ_bact"/>
    <property type="match status" value="1"/>
</dbReference>
<dbReference type="FunFam" id="2.10.230.10:FF:000002">
    <property type="entry name" value="Molecular chaperone DnaJ"/>
    <property type="match status" value="1"/>
</dbReference>
<keyword evidence="8" id="KW-0346">Stress response</keyword>
<dbReference type="InterPro" id="IPR036410">
    <property type="entry name" value="HSP_DnaJ_Cys-rich_dom_sf"/>
</dbReference>
<organism evidence="12 13">
    <name type="scientific">Candidatus Taylorbacteria bacterium RIFCSPLOWO2_01_FULL_48_100</name>
    <dbReference type="NCBI Taxonomy" id="1802322"/>
    <lineage>
        <taxon>Bacteria</taxon>
        <taxon>Candidatus Tayloriibacteriota</taxon>
    </lineage>
</organism>
<dbReference type="Gene3D" id="1.10.287.110">
    <property type="entry name" value="DnaJ domain"/>
    <property type="match status" value="1"/>
</dbReference>
<dbReference type="CDD" id="cd06257">
    <property type="entry name" value="DnaJ"/>
    <property type="match status" value="1"/>
</dbReference>
<evidence type="ECO:0000256" key="7">
    <source>
        <dbReference type="ARBA" id="ARBA00067609"/>
    </source>
</evidence>
<dbReference type="Gene3D" id="2.60.260.20">
    <property type="entry name" value="Urease metallochaperone UreE, N-terminal domain"/>
    <property type="match status" value="2"/>
</dbReference>
<feature type="zinc finger region" description="CR-type" evidence="9">
    <location>
        <begin position="150"/>
        <end position="232"/>
    </location>
</feature>
<dbReference type="InterPro" id="IPR012724">
    <property type="entry name" value="DnaJ"/>
</dbReference>
<dbReference type="Gene3D" id="2.10.230.10">
    <property type="entry name" value="Heat shock protein DnaJ, cysteine-rich domain"/>
    <property type="match status" value="1"/>
</dbReference>
<evidence type="ECO:0000256" key="1">
    <source>
        <dbReference type="ARBA" id="ARBA00022723"/>
    </source>
</evidence>
<keyword evidence="4 8" id="KW-0862">Zinc</keyword>
<dbReference type="PROSITE" id="PS50076">
    <property type="entry name" value="DNAJ_2"/>
    <property type="match status" value="1"/>
</dbReference>
<dbReference type="InterPro" id="IPR008971">
    <property type="entry name" value="HSP40/DnaJ_pept-bd"/>
</dbReference>
<feature type="binding site" evidence="8">
    <location>
        <position position="166"/>
    </location>
    <ligand>
        <name>Zn(2+)</name>
        <dbReference type="ChEBI" id="CHEBI:29105"/>
        <label>1</label>
    </ligand>
</feature>
<dbReference type="Pfam" id="PF00684">
    <property type="entry name" value="DnaJ_CXXCXGXG"/>
    <property type="match status" value="1"/>
</dbReference>
<keyword evidence="5 8" id="KW-0143">Chaperone</keyword>
<dbReference type="PANTHER" id="PTHR43096">
    <property type="entry name" value="DNAJ HOMOLOG 1, MITOCHONDRIAL-RELATED"/>
    <property type="match status" value="1"/>
</dbReference>
<dbReference type="Proteomes" id="UP000177797">
    <property type="component" value="Unassembled WGS sequence"/>
</dbReference>
<accession>A0A1G2NCF7</accession>
<evidence type="ECO:0000256" key="3">
    <source>
        <dbReference type="ARBA" id="ARBA00022771"/>
    </source>
</evidence>
<comment type="subcellular location">
    <subcellularLocation>
        <location evidence="8">Cytoplasm</location>
    </subcellularLocation>
</comment>
<evidence type="ECO:0000259" key="11">
    <source>
        <dbReference type="PROSITE" id="PS51188"/>
    </source>
</evidence>
<evidence type="ECO:0000313" key="13">
    <source>
        <dbReference type="Proteomes" id="UP000177797"/>
    </source>
</evidence>
<dbReference type="Pfam" id="PF00226">
    <property type="entry name" value="DnaJ"/>
    <property type="match status" value="1"/>
</dbReference>
<dbReference type="HAMAP" id="MF_01152">
    <property type="entry name" value="DnaJ"/>
    <property type="match status" value="1"/>
</dbReference>
<feature type="domain" description="J" evidence="10">
    <location>
        <begin position="4"/>
        <end position="66"/>
    </location>
</feature>